<dbReference type="InterPro" id="IPR020084">
    <property type="entry name" value="NUDIX_hydrolase_CS"/>
</dbReference>
<dbReference type="GO" id="GO:0035529">
    <property type="term" value="F:NADH pyrophosphatase activity"/>
    <property type="evidence" value="ECO:0007669"/>
    <property type="project" value="TreeGrafter"/>
</dbReference>
<dbReference type="InterPro" id="IPR049734">
    <property type="entry name" value="NudC-like_C"/>
</dbReference>
<dbReference type="KEGG" id="kphy:AOZ06_27675"/>
<dbReference type="SUPFAM" id="SSF55811">
    <property type="entry name" value="Nudix"/>
    <property type="match status" value="1"/>
</dbReference>
<evidence type="ECO:0000256" key="6">
    <source>
        <dbReference type="ARBA" id="ARBA00022801"/>
    </source>
</evidence>
<dbReference type="Pfam" id="PF00293">
    <property type="entry name" value="NUDIX"/>
    <property type="match status" value="1"/>
</dbReference>
<evidence type="ECO:0000256" key="1">
    <source>
        <dbReference type="ARBA" id="ARBA00001946"/>
    </source>
</evidence>
<comment type="similarity">
    <text evidence="3">Belongs to the Nudix hydrolase family. NudC subfamily.</text>
</comment>
<dbReference type="PANTHER" id="PTHR42904:SF6">
    <property type="entry name" value="NAD-CAPPED RNA HYDROLASE NUDT12"/>
    <property type="match status" value="1"/>
</dbReference>
<name>A0A0N9I3E6_9PSEU</name>
<protein>
    <recommendedName>
        <fullName evidence="4">NAD(+) diphosphatase</fullName>
        <ecNumber evidence="4">3.6.1.22</ecNumber>
    </recommendedName>
</protein>
<evidence type="ECO:0000256" key="7">
    <source>
        <dbReference type="ARBA" id="ARBA00022842"/>
    </source>
</evidence>
<dbReference type="CDD" id="cd03429">
    <property type="entry name" value="NUDIX_NADH_pyrophosphatase_Nudt13"/>
    <property type="match status" value="1"/>
</dbReference>
<dbReference type="GO" id="GO:0019677">
    <property type="term" value="P:NAD+ catabolic process"/>
    <property type="evidence" value="ECO:0007669"/>
    <property type="project" value="TreeGrafter"/>
</dbReference>
<dbReference type="PROSITE" id="PS51462">
    <property type="entry name" value="NUDIX"/>
    <property type="match status" value="1"/>
</dbReference>
<dbReference type="GO" id="GO:0046872">
    <property type="term" value="F:metal ion binding"/>
    <property type="evidence" value="ECO:0007669"/>
    <property type="project" value="UniProtKB-KW"/>
</dbReference>
<dbReference type="EC" id="3.6.1.22" evidence="4"/>
<feature type="domain" description="Nudix hydrolase" evidence="10">
    <location>
        <begin position="130"/>
        <end position="254"/>
    </location>
</feature>
<evidence type="ECO:0000313" key="12">
    <source>
        <dbReference type="Proteomes" id="UP000063699"/>
    </source>
</evidence>
<comment type="catalytic activity">
    <reaction evidence="9">
        <text>a 5'-end NAD(+)-phospho-ribonucleoside in mRNA + H2O = a 5'-end phospho-adenosine-phospho-ribonucleoside in mRNA + beta-nicotinamide D-ribonucleotide + 2 H(+)</text>
        <dbReference type="Rhea" id="RHEA:60876"/>
        <dbReference type="Rhea" id="RHEA-COMP:15698"/>
        <dbReference type="Rhea" id="RHEA-COMP:15719"/>
        <dbReference type="ChEBI" id="CHEBI:14649"/>
        <dbReference type="ChEBI" id="CHEBI:15377"/>
        <dbReference type="ChEBI" id="CHEBI:15378"/>
        <dbReference type="ChEBI" id="CHEBI:144029"/>
        <dbReference type="ChEBI" id="CHEBI:144051"/>
    </reaction>
    <physiologicalReaction direction="left-to-right" evidence="9">
        <dbReference type="Rhea" id="RHEA:60877"/>
    </physiologicalReaction>
</comment>
<evidence type="ECO:0000256" key="9">
    <source>
        <dbReference type="ARBA" id="ARBA00023679"/>
    </source>
</evidence>
<evidence type="ECO:0000256" key="3">
    <source>
        <dbReference type="ARBA" id="ARBA00009595"/>
    </source>
</evidence>
<dbReference type="PROSITE" id="PS00893">
    <property type="entry name" value="NUDIX_BOX"/>
    <property type="match status" value="1"/>
</dbReference>
<evidence type="ECO:0000313" key="11">
    <source>
        <dbReference type="EMBL" id="ALG10171.1"/>
    </source>
</evidence>
<evidence type="ECO:0000256" key="4">
    <source>
        <dbReference type="ARBA" id="ARBA00012381"/>
    </source>
</evidence>
<keyword evidence="12" id="KW-1185">Reference proteome</keyword>
<proteinExistence type="inferred from homology"/>
<dbReference type="AlphaFoldDB" id="A0A0N9I3E6"/>
<evidence type="ECO:0000259" key="10">
    <source>
        <dbReference type="PROSITE" id="PS51462"/>
    </source>
</evidence>
<evidence type="ECO:0000256" key="5">
    <source>
        <dbReference type="ARBA" id="ARBA00022723"/>
    </source>
</evidence>
<dbReference type="STRING" id="860235.AOZ06_27675"/>
<organism evidence="11 12">
    <name type="scientific">Kibdelosporangium phytohabitans</name>
    <dbReference type="NCBI Taxonomy" id="860235"/>
    <lineage>
        <taxon>Bacteria</taxon>
        <taxon>Bacillati</taxon>
        <taxon>Actinomycetota</taxon>
        <taxon>Actinomycetes</taxon>
        <taxon>Pseudonocardiales</taxon>
        <taxon>Pseudonocardiaceae</taxon>
        <taxon>Kibdelosporangium</taxon>
    </lineage>
</organism>
<evidence type="ECO:0000256" key="2">
    <source>
        <dbReference type="ARBA" id="ARBA00001947"/>
    </source>
</evidence>
<comment type="cofactor">
    <cofactor evidence="1">
        <name>Mg(2+)</name>
        <dbReference type="ChEBI" id="CHEBI:18420"/>
    </cofactor>
</comment>
<dbReference type="InterPro" id="IPR015797">
    <property type="entry name" value="NUDIX_hydrolase-like_dom_sf"/>
</dbReference>
<keyword evidence="5" id="KW-0479">Metal-binding</keyword>
<dbReference type="Gene3D" id="3.90.79.20">
    <property type="match status" value="1"/>
</dbReference>
<dbReference type="GO" id="GO:0006742">
    <property type="term" value="P:NADP+ catabolic process"/>
    <property type="evidence" value="ECO:0007669"/>
    <property type="project" value="TreeGrafter"/>
</dbReference>
<dbReference type="EMBL" id="CP012752">
    <property type="protein sequence ID" value="ALG10171.1"/>
    <property type="molecule type" value="Genomic_DNA"/>
</dbReference>
<dbReference type="NCBIfam" id="NF001299">
    <property type="entry name" value="PRK00241.1"/>
    <property type="match status" value="1"/>
</dbReference>
<reference evidence="11 12" key="1">
    <citation type="submission" date="2015-07" db="EMBL/GenBank/DDBJ databases">
        <title>Genome sequencing of Kibdelosporangium phytohabitans.</title>
        <authorList>
            <person name="Qin S."/>
            <person name="Xing K."/>
        </authorList>
    </citation>
    <scope>NUCLEOTIDE SEQUENCE [LARGE SCALE GENOMIC DNA]</scope>
    <source>
        <strain evidence="11 12">KLBMP1111</strain>
    </source>
</reference>
<accession>A0A0N9I3E6</accession>
<dbReference type="GO" id="GO:0005829">
    <property type="term" value="C:cytosol"/>
    <property type="evidence" value="ECO:0007669"/>
    <property type="project" value="TreeGrafter"/>
</dbReference>
<sequence>MRTMLADNGLALDRAPDRRADPDWITAQRAHPDTRVLAFWHDRYLPDAHPAPGTDAVFLAWSDTAVFAADLPTAVGQPHDLRALASLAYARAILHWHRNQRHCRACGGPTDPRDGGHARHCRACATLLFPRIEPAIIVLVTWHQRCPLARQRNAAPTAWSTLAGFVEVGENLETAVHREVREEAGVRLTSAHYQASQTWPIPASLMIGYRAHAAGPDIAVDHHELDDARWFTADEVHALRATDHRTDSIEQFLIGTWLAEN</sequence>
<comment type="cofactor">
    <cofactor evidence="2">
        <name>Zn(2+)</name>
        <dbReference type="ChEBI" id="CHEBI:29105"/>
    </cofactor>
</comment>
<gene>
    <name evidence="11" type="ORF">AOZ06_27675</name>
</gene>
<keyword evidence="8" id="KW-0520">NAD</keyword>
<dbReference type="Gene3D" id="3.90.79.10">
    <property type="entry name" value="Nucleoside Triphosphate Pyrophosphohydrolase"/>
    <property type="match status" value="1"/>
</dbReference>
<dbReference type="InterPro" id="IPR000086">
    <property type="entry name" value="NUDIX_hydrolase_dom"/>
</dbReference>
<dbReference type="InterPro" id="IPR050241">
    <property type="entry name" value="NAD-cap_RNA_hydrolase_NudC"/>
</dbReference>
<keyword evidence="7" id="KW-0460">Magnesium</keyword>
<evidence type="ECO:0000256" key="8">
    <source>
        <dbReference type="ARBA" id="ARBA00023027"/>
    </source>
</evidence>
<keyword evidence="6" id="KW-0378">Hydrolase</keyword>
<dbReference type="Proteomes" id="UP000063699">
    <property type="component" value="Chromosome"/>
</dbReference>
<dbReference type="PANTHER" id="PTHR42904">
    <property type="entry name" value="NUDIX HYDROLASE, NUDC SUBFAMILY"/>
    <property type="match status" value="1"/>
</dbReference>